<dbReference type="InterPro" id="IPR024934">
    <property type="entry name" value="Rubredoxin-like_dom"/>
</dbReference>
<evidence type="ECO:0000256" key="1">
    <source>
        <dbReference type="ARBA" id="ARBA00002792"/>
    </source>
</evidence>
<dbReference type="PANTHER" id="PTHR47627">
    <property type="entry name" value="RUBREDOXIN"/>
    <property type="match status" value="1"/>
</dbReference>
<comment type="cofactor">
    <cofactor evidence="8 9">
        <name>Fe(3+)</name>
        <dbReference type="ChEBI" id="CHEBI:29034"/>
    </cofactor>
    <text evidence="8 9">Binds 1 Fe(3+) ion per subunit.</text>
</comment>
<dbReference type="Gene3D" id="2.20.28.10">
    <property type="match status" value="1"/>
</dbReference>
<keyword evidence="4 8" id="KW-0813">Transport</keyword>
<dbReference type="AlphaFoldDB" id="A0A0A1F6D0"/>
<dbReference type="GO" id="GO:0009055">
    <property type="term" value="F:electron transfer activity"/>
    <property type="evidence" value="ECO:0007669"/>
    <property type="project" value="InterPro"/>
</dbReference>
<organism evidence="11 12">
    <name type="scientific">Collimonas arenae</name>
    <dbReference type="NCBI Taxonomy" id="279058"/>
    <lineage>
        <taxon>Bacteria</taxon>
        <taxon>Pseudomonadati</taxon>
        <taxon>Pseudomonadota</taxon>
        <taxon>Betaproteobacteria</taxon>
        <taxon>Burkholderiales</taxon>
        <taxon>Oxalobacteraceae</taxon>
        <taxon>Collimonas</taxon>
    </lineage>
</organism>
<evidence type="ECO:0000256" key="5">
    <source>
        <dbReference type="ARBA" id="ARBA00022723"/>
    </source>
</evidence>
<dbReference type="InterPro" id="IPR024935">
    <property type="entry name" value="Rubredoxin_dom"/>
</dbReference>
<dbReference type="OrthoDB" id="9800607at2"/>
<feature type="binding site" evidence="9">
    <location>
        <position position="39"/>
    </location>
    <ligand>
        <name>Fe cation</name>
        <dbReference type="ChEBI" id="CHEBI:24875"/>
    </ligand>
</feature>
<dbReference type="InterPro" id="IPR050526">
    <property type="entry name" value="Rubredoxin_ET"/>
</dbReference>
<dbReference type="PRINTS" id="PR00163">
    <property type="entry name" value="RUBREDOXIN"/>
</dbReference>
<dbReference type="GO" id="GO:0043448">
    <property type="term" value="P:alkane catabolic process"/>
    <property type="evidence" value="ECO:0007669"/>
    <property type="project" value="TreeGrafter"/>
</dbReference>
<comment type="pathway">
    <text evidence="2">Hydrocarbon metabolism; alkane degradation.</text>
</comment>
<dbReference type="Pfam" id="PF00301">
    <property type="entry name" value="Rubredoxin"/>
    <property type="match status" value="1"/>
</dbReference>
<comment type="function">
    <text evidence="1">Involved in the hydrocarbon hydroxylating system, which transfers electrons from NADH to rubredoxin reductase and then through rubredoxin to alkane 1 monooxygenase.</text>
</comment>
<keyword evidence="5 8" id="KW-0479">Metal-binding</keyword>
<evidence type="ECO:0000256" key="9">
    <source>
        <dbReference type="PIRSR" id="PIRSR000071-1"/>
    </source>
</evidence>
<feature type="binding site" evidence="9">
    <location>
        <position position="42"/>
    </location>
    <ligand>
        <name>Fe cation</name>
        <dbReference type="ChEBI" id="CHEBI:24875"/>
    </ligand>
</feature>
<dbReference type="PANTHER" id="PTHR47627:SF1">
    <property type="entry name" value="RUBREDOXIN-1-RELATED"/>
    <property type="match status" value="1"/>
</dbReference>
<accession>A0A0A1F6D0</accession>
<feature type="domain" description="Rubredoxin-like" evidence="10">
    <location>
        <begin position="1"/>
        <end position="52"/>
    </location>
</feature>
<evidence type="ECO:0000256" key="3">
    <source>
        <dbReference type="ARBA" id="ARBA00005337"/>
    </source>
</evidence>
<proteinExistence type="inferred from homology"/>
<feature type="binding site" evidence="9">
    <location>
        <position position="6"/>
    </location>
    <ligand>
        <name>Fe cation</name>
        <dbReference type="ChEBI" id="CHEBI:24875"/>
    </ligand>
</feature>
<gene>
    <name evidence="11" type="ORF">LT85_0938</name>
</gene>
<evidence type="ECO:0000256" key="4">
    <source>
        <dbReference type="ARBA" id="ARBA00022448"/>
    </source>
</evidence>
<dbReference type="FunFam" id="2.20.28.10:FF:000001">
    <property type="entry name" value="Rubredoxin"/>
    <property type="match status" value="1"/>
</dbReference>
<dbReference type="PROSITE" id="PS00202">
    <property type="entry name" value="RUBREDOXIN"/>
    <property type="match status" value="1"/>
</dbReference>
<dbReference type="HOGENOM" id="CLU_128747_1_1_4"/>
<dbReference type="PIRSF" id="PIRSF000071">
    <property type="entry name" value="Rubredoxin"/>
    <property type="match status" value="1"/>
</dbReference>
<dbReference type="EMBL" id="CP009962">
    <property type="protein sequence ID" value="AIY40096.1"/>
    <property type="molecule type" value="Genomic_DNA"/>
</dbReference>
<feature type="binding site" evidence="9">
    <location>
        <position position="9"/>
    </location>
    <ligand>
        <name>Fe cation</name>
        <dbReference type="ChEBI" id="CHEBI:24875"/>
    </ligand>
</feature>
<name>A0A0A1F6D0_9BURK</name>
<keyword evidence="7 8" id="KW-0408">Iron</keyword>
<evidence type="ECO:0000256" key="7">
    <source>
        <dbReference type="ARBA" id="ARBA00023004"/>
    </source>
</evidence>
<evidence type="ECO:0000256" key="8">
    <source>
        <dbReference type="PIRNR" id="PIRNR000071"/>
    </source>
</evidence>
<evidence type="ECO:0000256" key="6">
    <source>
        <dbReference type="ARBA" id="ARBA00022982"/>
    </source>
</evidence>
<evidence type="ECO:0000259" key="10">
    <source>
        <dbReference type="PROSITE" id="PS50903"/>
    </source>
</evidence>
<dbReference type="STRING" id="279058.LT85_0938"/>
<keyword evidence="6 8" id="KW-0249">Electron transport</keyword>
<dbReference type="InterPro" id="IPR024922">
    <property type="entry name" value="Rubredoxin"/>
</dbReference>
<dbReference type="InterPro" id="IPR018527">
    <property type="entry name" value="Rubredoxin_Fe_BS"/>
</dbReference>
<sequence length="54" mass="5928">MKTYQCIVCGLIYDEAAGWPEDGIAAGTKWEDVPATWECPDCGVAKADFEMVEI</sequence>
<evidence type="ECO:0000313" key="12">
    <source>
        <dbReference type="Proteomes" id="UP000030302"/>
    </source>
</evidence>
<protein>
    <recommendedName>
        <fullName evidence="8">Rubredoxin</fullName>
    </recommendedName>
</protein>
<dbReference type="KEGG" id="care:LT85_0938"/>
<dbReference type="GO" id="GO:0005506">
    <property type="term" value="F:iron ion binding"/>
    <property type="evidence" value="ECO:0007669"/>
    <property type="project" value="InterPro"/>
</dbReference>
<evidence type="ECO:0000256" key="2">
    <source>
        <dbReference type="ARBA" id="ARBA00004933"/>
    </source>
</evidence>
<reference evidence="12" key="1">
    <citation type="journal article" date="2014" name="Soil Biol. Biochem.">
        <title>Structure and function of bacterial communities in ageing soils: Insights from the Mendocino ecological staircase.</title>
        <authorList>
            <person name="Uroz S."/>
            <person name="Tech J.J."/>
            <person name="Sawaya N.A."/>
            <person name="Frey-Klett P."/>
            <person name="Leveau J.H.J."/>
        </authorList>
    </citation>
    <scope>NUCLEOTIDE SEQUENCE [LARGE SCALE GENOMIC DNA]</scope>
    <source>
        <strain evidence="12">Cal35</strain>
    </source>
</reference>
<dbReference type="CDD" id="cd00730">
    <property type="entry name" value="rubredoxin"/>
    <property type="match status" value="1"/>
</dbReference>
<dbReference type="PROSITE" id="PS50903">
    <property type="entry name" value="RUBREDOXIN_LIKE"/>
    <property type="match status" value="1"/>
</dbReference>
<dbReference type="SUPFAM" id="SSF57802">
    <property type="entry name" value="Rubredoxin-like"/>
    <property type="match status" value="1"/>
</dbReference>
<evidence type="ECO:0000313" key="11">
    <source>
        <dbReference type="EMBL" id="AIY40096.1"/>
    </source>
</evidence>
<dbReference type="RefSeq" id="WP_038485925.1">
    <property type="nucleotide sequence ID" value="NZ_CP009962.1"/>
</dbReference>
<comment type="similarity">
    <text evidence="3 8">Belongs to the rubredoxin family.</text>
</comment>
<keyword evidence="12" id="KW-1185">Reference proteome</keyword>
<dbReference type="Proteomes" id="UP000030302">
    <property type="component" value="Chromosome"/>
</dbReference>